<evidence type="ECO:0000313" key="9">
    <source>
        <dbReference type="EMBL" id="SBO95560.1"/>
    </source>
</evidence>
<evidence type="ECO:0000256" key="2">
    <source>
        <dbReference type="ARBA" id="ARBA00023015"/>
    </source>
</evidence>
<dbReference type="PANTHER" id="PTHR35807">
    <property type="entry name" value="TRANSCRIPTIONAL REGULATOR REDD-RELATED"/>
    <property type="match status" value="1"/>
</dbReference>
<dbReference type="InterPro" id="IPR019734">
    <property type="entry name" value="TPR_rpt"/>
</dbReference>
<dbReference type="GO" id="GO:0003677">
    <property type="term" value="F:DNA binding"/>
    <property type="evidence" value="ECO:0007669"/>
    <property type="project" value="UniProtKB-UniRule"/>
</dbReference>
<dbReference type="SMART" id="SM01043">
    <property type="entry name" value="BTAD"/>
    <property type="match status" value="1"/>
</dbReference>
<dbReference type="SUPFAM" id="SSF46894">
    <property type="entry name" value="C-terminal effector domain of the bipartite response regulators"/>
    <property type="match status" value="1"/>
</dbReference>
<keyword evidence="2" id="KW-0805">Transcription regulation</keyword>
<keyword evidence="4" id="KW-0804">Transcription</keyword>
<dbReference type="Gene3D" id="1.25.40.10">
    <property type="entry name" value="Tetratricopeptide repeat domain"/>
    <property type="match status" value="4"/>
</dbReference>
<proteinExistence type="inferred from homology"/>
<dbReference type="PANTHER" id="PTHR35807:SF1">
    <property type="entry name" value="TRANSCRIPTIONAL REGULATOR REDD"/>
    <property type="match status" value="1"/>
</dbReference>
<sequence length="1126" mass="121536">MSHREQPEDEGPRMTWFGLLGQLEVVRAGRRIAVPAAKQRIALATLLVHANHYVSSDQLIGHMWPGAAPVNAQAALHTHIARLRHALGGDGERLIQTRQQGYLIRLGTGELDLTQFRDLVRRAGHAARAASPAGPAEVTLLQEALALWRGPALTDIPAESLRHDHAVRLGEERLQALERWLELALQNGRHEEIVPELTAATAAHPLRERLWAQLMLALYRSGRQAEALQAYHTVAELLNDELGVPPGNELRRLHQSILVTDPALSLRPAAQAPPAPELRPRQLPTDIATFTGRADQLQALDRLLAPATYGQATRLPAADLQATRFPAADGQATRLPPADGQATRLPAPAADGRATRPVRIAAITGTAGVGKTALAVHWAHHAHRHFPDGQLYVDLRGFGPSQPLDPAAALETLLLGLNIPVERIPTELDARSALLRSALAQRGVLLVLDNARDAAQVRPLLPGSDCVVLITSRDQLRALSVHGDTMHVPLAVLSPGESADLLAAVLGGDRARAEPEATTELARLCAHLPLALRIAAANLASDHDQSLAGYVAELRAGDPLTTLRIDGDEQTAIRATLDLSYAALPGSAQAVFRLLGLVPGLDFTPEATAALSGSAVAEARRELDRLAGAHLIHRSAPGRYRFHDLLRLYAAERAREEESPEKPAQARQRLYDWYLLSTRAAGERIHPTWSRLPPPASHADVPAAVFDDPGAAREWLAAEHGNLVAAIHEAVAAGPRQAAWRLFDAMRSHFWTGRRMSDWLSCGEAAVAAARDEGDAMAMAAALRGLATARSYQEPFEAISLLTRAIAFADEAGWWEGKSTILAGLANTYWRLGRLDDAVRHLEAGMRLDERTGKTLMRANKHINLAVVHTQLGNLRVAFDHLTQARRLQPDRSGVTHTNLGEVCHLLGRFEEALEHLKESQARMAASGHHAGEPYCLLVLTDLHCDLGHRAEALRFGEQALARSRDIEDRHAEALALNALGRVHRAADRPAQALEHHRQAIETAGDDNLFPRAFALIGLAEAVADHAEACAFAEQALQLARERSFRLLEGLALTALADRALAAGDRAAAVRQAELALSVHRATGHRLGEARTLRLLGEAGHGAGSGERAAALFGEIGIARGSRPGG</sequence>
<evidence type="ECO:0000259" key="8">
    <source>
        <dbReference type="PROSITE" id="PS51755"/>
    </source>
</evidence>
<dbReference type="SUPFAM" id="SSF48452">
    <property type="entry name" value="TPR-like"/>
    <property type="match status" value="2"/>
</dbReference>
<protein>
    <submittedName>
        <fullName evidence="9">Transcriptional regulator, SARP family</fullName>
    </submittedName>
</protein>
<dbReference type="PROSITE" id="PS51755">
    <property type="entry name" value="OMPR_PHOB"/>
    <property type="match status" value="1"/>
</dbReference>
<evidence type="ECO:0000256" key="1">
    <source>
        <dbReference type="ARBA" id="ARBA00005820"/>
    </source>
</evidence>
<dbReference type="Gene3D" id="3.40.50.300">
    <property type="entry name" value="P-loop containing nucleotide triphosphate hydrolases"/>
    <property type="match status" value="1"/>
</dbReference>
<comment type="similarity">
    <text evidence="1">Belongs to the AfsR/DnrI/RedD regulatory family.</text>
</comment>
<keyword evidence="5" id="KW-0802">TPR repeat</keyword>
<organism evidence="9">
    <name type="scientific">Nonomuraea gerenzanensis</name>
    <dbReference type="NCBI Taxonomy" id="93944"/>
    <lineage>
        <taxon>Bacteria</taxon>
        <taxon>Bacillati</taxon>
        <taxon>Actinomycetota</taxon>
        <taxon>Actinomycetes</taxon>
        <taxon>Streptosporangiales</taxon>
        <taxon>Streptosporangiaceae</taxon>
        <taxon>Nonomuraea</taxon>
    </lineage>
</organism>
<dbReference type="InterPro" id="IPR051677">
    <property type="entry name" value="AfsR-DnrI-RedD_regulator"/>
</dbReference>
<dbReference type="InterPro" id="IPR027417">
    <property type="entry name" value="P-loop_NTPase"/>
</dbReference>
<dbReference type="AlphaFoldDB" id="A0A1M4E9S7"/>
<dbReference type="SUPFAM" id="SSF52540">
    <property type="entry name" value="P-loop containing nucleoside triphosphate hydrolases"/>
    <property type="match status" value="1"/>
</dbReference>
<dbReference type="InterPro" id="IPR005158">
    <property type="entry name" value="BTAD"/>
</dbReference>
<dbReference type="SMART" id="SM00862">
    <property type="entry name" value="Trans_reg_C"/>
    <property type="match status" value="1"/>
</dbReference>
<dbReference type="EMBL" id="LT559118">
    <property type="protein sequence ID" value="SBO95560.1"/>
    <property type="molecule type" value="Genomic_DNA"/>
</dbReference>
<dbReference type="Pfam" id="PF13424">
    <property type="entry name" value="TPR_12"/>
    <property type="match status" value="2"/>
</dbReference>
<evidence type="ECO:0000256" key="6">
    <source>
        <dbReference type="PROSITE-ProRule" id="PRU01091"/>
    </source>
</evidence>
<dbReference type="PRINTS" id="PR00364">
    <property type="entry name" value="DISEASERSIST"/>
</dbReference>
<dbReference type="GO" id="GO:0043531">
    <property type="term" value="F:ADP binding"/>
    <property type="evidence" value="ECO:0007669"/>
    <property type="project" value="InterPro"/>
</dbReference>
<keyword evidence="3 6" id="KW-0238">DNA-binding</keyword>
<feature type="region of interest" description="Disordered" evidence="7">
    <location>
        <begin position="330"/>
        <end position="351"/>
    </location>
</feature>
<dbReference type="InterPro" id="IPR001867">
    <property type="entry name" value="OmpR/PhoB-type_DNA-bd"/>
</dbReference>
<dbReference type="GO" id="GO:0006355">
    <property type="term" value="P:regulation of DNA-templated transcription"/>
    <property type="evidence" value="ECO:0007669"/>
    <property type="project" value="InterPro"/>
</dbReference>
<dbReference type="CDD" id="cd00383">
    <property type="entry name" value="trans_reg_C"/>
    <property type="match status" value="1"/>
</dbReference>
<dbReference type="InterPro" id="IPR011990">
    <property type="entry name" value="TPR-like_helical_dom_sf"/>
</dbReference>
<evidence type="ECO:0000256" key="3">
    <source>
        <dbReference type="ARBA" id="ARBA00023125"/>
    </source>
</evidence>
<evidence type="ECO:0000256" key="7">
    <source>
        <dbReference type="SAM" id="MobiDB-lite"/>
    </source>
</evidence>
<evidence type="ECO:0000256" key="5">
    <source>
        <dbReference type="PROSITE-ProRule" id="PRU00339"/>
    </source>
</evidence>
<reference evidence="9" key="1">
    <citation type="submission" date="2016-04" db="EMBL/GenBank/DDBJ databases">
        <authorList>
            <person name="Evans L.H."/>
            <person name="Alamgir A."/>
            <person name="Owens N."/>
            <person name="Weber N.D."/>
            <person name="Virtaneva K."/>
            <person name="Barbian K."/>
            <person name="Babar A."/>
            <person name="Rosenke K."/>
        </authorList>
    </citation>
    <scope>NUCLEOTIDE SEQUENCE</scope>
    <source>
        <strain evidence="9">Nono1</strain>
    </source>
</reference>
<dbReference type="Gene3D" id="1.10.10.10">
    <property type="entry name" value="Winged helix-like DNA-binding domain superfamily/Winged helix DNA-binding domain"/>
    <property type="match status" value="1"/>
</dbReference>
<gene>
    <name evidence="9" type="ORF">BN4615_P5076</name>
</gene>
<feature type="domain" description="OmpR/PhoB-type" evidence="8">
    <location>
        <begin position="5"/>
        <end position="106"/>
    </location>
</feature>
<dbReference type="CDD" id="cd15831">
    <property type="entry name" value="BTAD"/>
    <property type="match status" value="1"/>
</dbReference>
<accession>A0A1M4E9S7</accession>
<dbReference type="Pfam" id="PF03704">
    <property type="entry name" value="BTAD"/>
    <property type="match status" value="1"/>
</dbReference>
<name>A0A1M4E9S7_9ACTN</name>
<dbReference type="PROSITE" id="PS50005">
    <property type="entry name" value="TPR"/>
    <property type="match status" value="1"/>
</dbReference>
<dbReference type="InterPro" id="IPR016032">
    <property type="entry name" value="Sig_transdc_resp-reg_C-effctor"/>
</dbReference>
<dbReference type="InterPro" id="IPR036388">
    <property type="entry name" value="WH-like_DNA-bd_sf"/>
</dbReference>
<feature type="repeat" description="TPR" evidence="5">
    <location>
        <begin position="859"/>
        <end position="892"/>
    </location>
</feature>
<dbReference type="RefSeq" id="WP_225274930.1">
    <property type="nucleotide sequence ID" value="NZ_CP084058.1"/>
</dbReference>
<dbReference type="Pfam" id="PF13374">
    <property type="entry name" value="TPR_10"/>
    <property type="match status" value="1"/>
</dbReference>
<dbReference type="SMART" id="SM00028">
    <property type="entry name" value="TPR"/>
    <property type="match status" value="6"/>
</dbReference>
<feature type="DNA-binding region" description="OmpR/PhoB-type" evidence="6">
    <location>
        <begin position="5"/>
        <end position="106"/>
    </location>
</feature>
<dbReference type="GO" id="GO:0000160">
    <property type="term" value="P:phosphorelay signal transduction system"/>
    <property type="evidence" value="ECO:0007669"/>
    <property type="project" value="InterPro"/>
</dbReference>
<dbReference type="Pfam" id="PF00486">
    <property type="entry name" value="Trans_reg_C"/>
    <property type="match status" value="1"/>
</dbReference>
<evidence type="ECO:0000256" key="4">
    <source>
        <dbReference type="ARBA" id="ARBA00023163"/>
    </source>
</evidence>